<evidence type="ECO:0000256" key="10">
    <source>
        <dbReference type="SAM" id="MobiDB-lite"/>
    </source>
</evidence>
<dbReference type="GO" id="GO:0000149">
    <property type="term" value="F:SNARE binding"/>
    <property type="evidence" value="ECO:0007669"/>
    <property type="project" value="TreeGrafter"/>
</dbReference>
<dbReference type="PANTHER" id="PTHR10024:SF176">
    <property type="entry name" value="SYNAPTOTAGMIN-3"/>
    <property type="match status" value="1"/>
</dbReference>
<dbReference type="PRINTS" id="PR00360">
    <property type="entry name" value="C2DOMAIN"/>
</dbReference>
<dbReference type="GO" id="GO:0017156">
    <property type="term" value="P:calcium-ion regulated exocytosis"/>
    <property type="evidence" value="ECO:0007669"/>
    <property type="project" value="TreeGrafter"/>
</dbReference>
<comment type="subcellular location">
    <subcellularLocation>
        <location evidence="1">Cytoplasmic vesicle</location>
        <location evidence="1">Secretory vesicle membrane</location>
        <topology evidence="1">Single-pass membrane protein</topology>
    </subcellularLocation>
</comment>
<dbReference type="AlphaFoldDB" id="A0AAD7SCI1"/>
<proteinExistence type="inferred from homology"/>
<gene>
    <name evidence="13" type="ORF">AAFF_G00406490</name>
</gene>
<feature type="domain" description="C2" evidence="12">
    <location>
        <begin position="381"/>
        <end position="514"/>
    </location>
</feature>
<dbReference type="InterPro" id="IPR001565">
    <property type="entry name" value="Synaptotagmin"/>
</dbReference>
<evidence type="ECO:0000256" key="11">
    <source>
        <dbReference type="SAM" id="Phobius"/>
    </source>
</evidence>
<evidence type="ECO:0000256" key="2">
    <source>
        <dbReference type="ARBA" id="ARBA00006996"/>
    </source>
</evidence>
<dbReference type="EMBL" id="JAINUG010000080">
    <property type="protein sequence ID" value="KAJ8399919.1"/>
    <property type="molecule type" value="Genomic_DNA"/>
</dbReference>
<dbReference type="Pfam" id="PF00168">
    <property type="entry name" value="C2"/>
    <property type="match status" value="2"/>
</dbReference>
<dbReference type="SUPFAM" id="SSF49562">
    <property type="entry name" value="C2 domain (Calcium/lipid-binding domain, CaLB)"/>
    <property type="match status" value="2"/>
</dbReference>
<keyword evidence="8 11" id="KW-0472">Membrane</keyword>
<dbReference type="PRINTS" id="PR00399">
    <property type="entry name" value="SYNAPTOTAGMN"/>
</dbReference>
<dbReference type="CDD" id="cd08385">
    <property type="entry name" value="C2A_Synaptotagmin-1-5-6-9-10"/>
    <property type="match status" value="1"/>
</dbReference>
<evidence type="ECO:0000313" key="14">
    <source>
        <dbReference type="Proteomes" id="UP001221898"/>
    </source>
</evidence>
<keyword evidence="5" id="KW-0677">Repeat</keyword>
<dbReference type="GO" id="GO:0005886">
    <property type="term" value="C:plasma membrane"/>
    <property type="evidence" value="ECO:0007669"/>
    <property type="project" value="TreeGrafter"/>
</dbReference>
<sequence>MSGDWDEDLCKKALMLVEELCFHSPGGYSQSESCLEFSYMLSGRNRQTDTEISVSLLSVIVTFCGIVLLSVSLFVSWKLCWLPWRDKEGGGLSLTSGLLPGEGEWPTQHHPHFADMLTVERGEGGVIGGPERTPIGGVVGGPQETQEHSYLDMDSYPNNAGGGLKLSQTSPELPPASESGPASQSHRDLPNAHSQQQVTARPRPMTHQLSNPDFHGDEKSEQVTSIGQIKPELYRLRQGEQGEGKQGDNCGKISFLLRYAFNTEQLVVKILKALDLPAKDANGFSDPYVKIYLLPDRKKKFQTKVHRKTLNPIFNETFQFGVPLAELHSRKLHFSVYDFDRFSRHDLIGQVVVDNLLDFSEGSGEKPVWRDIVEGTAEKADLGELNFSLCYLPTAGRLTATVIKATNLKAMDLTGFSDPYVKASLICDSRRLKKRKTSIKKNTLNPIYNEALVFDIPHENIDNVSLIIAVMDYDCIGHNEVIGMCRVGSDADGPGREHWTAMLANPRKPIEHWHQLVEEKTMNTFVSKSTTASPKPHIVVDSPHSE</sequence>
<keyword evidence="7 11" id="KW-1133">Transmembrane helix</keyword>
<comment type="similarity">
    <text evidence="2">Belongs to the synaptotagmin family.</text>
</comment>
<feature type="transmembrane region" description="Helical" evidence="11">
    <location>
        <begin position="54"/>
        <end position="77"/>
    </location>
</feature>
<evidence type="ECO:0000256" key="8">
    <source>
        <dbReference type="ARBA" id="ARBA00023136"/>
    </source>
</evidence>
<dbReference type="GO" id="GO:0005509">
    <property type="term" value="F:calcium ion binding"/>
    <property type="evidence" value="ECO:0007669"/>
    <property type="project" value="TreeGrafter"/>
</dbReference>
<feature type="region of interest" description="Disordered" evidence="10">
    <location>
        <begin position="128"/>
        <end position="230"/>
    </location>
</feature>
<dbReference type="Gene3D" id="2.60.40.150">
    <property type="entry name" value="C2 domain"/>
    <property type="match status" value="2"/>
</dbReference>
<dbReference type="FunFam" id="2.60.40.150:FF:000005">
    <property type="entry name" value="Synaptotagmin 6"/>
    <property type="match status" value="1"/>
</dbReference>
<dbReference type="CDD" id="cd08403">
    <property type="entry name" value="C2B_Synaptotagmin-3-5-6-9-10"/>
    <property type="match status" value="1"/>
</dbReference>
<feature type="region of interest" description="Disordered" evidence="10">
    <location>
        <begin position="526"/>
        <end position="546"/>
    </location>
</feature>
<name>A0AAD7SCI1_9TELE</name>
<dbReference type="InterPro" id="IPR035892">
    <property type="entry name" value="C2_domain_sf"/>
</dbReference>
<evidence type="ECO:0000256" key="5">
    <source>
        <dbReference type="ARBA" id="ARBA00022737"/>
    </source>
</evidence>
<evidence type="ECO:0000256" key="6">
    <source>
        <dbReference type="ARBA" id="ARBA00022837"/>
    </source>
</evidence>
<reference evidence="13" key="1">
    <citation type="journal article" date="2023" name="Science">
        <title>Genome structures resolve the early diversification of teleost fishes.</title>
        <authorList>
            <person name="Parey E."/>
            <person name="Louis A."/>
            <person name="Montfort J."/>
            <person name="Bouchez O."/>
            <person name="Roques C."/>
            <person name="Iampietro C."/>
            <person name="Lluch J."/>
            <person name="Castinel A."/>
            <person name="Donnadieu C."/>
            <person name="Desvignes T."/>
            <person name="Floi Bucao C."/>
            <person name="Jouanno E."/>
            <person name="Wen M."/>
            <person name="Mejri S."/>
            <person name="Dirks R."/>
            <person name="Jansen H."/>
            <person name="Henkel C."/>
            <person name="Chen W.J."/>
            <person name="Zahm M."/>
            <person name="Cabau C."/>
            <person name="Klopp C."/>
            <person name="Thompson A.W."/>
            <person name="Robinson-Rechavi M."/>
            <person name="Braasch I."/>
            <person name="Lecointre G."/>
            <person name="Bobe J."/>
            <person name="Postlethwait J.H."/>
            <person name="Berthelot C."/>
            <person name="Roest Crollius H."/>
            <person name="Guiguen Y."/>
        </authorList>
    </citation>
    <scope>NUCLEOTIDE SEQUENCE</scope>
    <source>
        <strain evidence="13">NC1722</strain>
    </source>
</reference>
<keyword evidence="14" id="KW-1185">Reference proteome</keyword>
<keyword evidence="4" id="KW-0479">Metal-binding</keyword>
<dbReference type="GO" id="GO:0030658">
    <property type="term" value="C:transport vesicle membrane"/>
    <property type="evidence" value="ECO:0007669"/>
    <property type="project" value="UniProtKB-SubCell"/>
</dbReference>
<evidence type="ECO:0000256" key="1">
    <source>
        <dbReference type="ARBA" id="ARBA00004160"/>
    </source>
</evidence>
<dbReference type="GO" id="GO:0001786">
    <property type="term" value="F:phosphatidylserine binding"/>
    <property type="evidence" value="ECO:0007669"/>
    <property type="project" value="TreeGrafter"/>
</dbReference>
<evidence type="ECO:0000256" key="7">
    <source>
        <dbReference type="ARBA" id="ARBA00022989"/>
    </source>
</evidence>
<evidence type="ECO:0000313" key="13">
    <source>
        <dbReference type="EMBL" id="KAJ8399919.1"/>
    </source>
</evidence>
<dbReference type="GO" id="GO:0005544">
    <property type="term" value="F:calcium-dependent phospholipid binding"/>
    <property type="evidence" value="ECO:0007669"/>
    <property type="project" value="TreeGrafter"/>
</dbReference>
<evidence type="ECO:0000259" key="12">
    <source>
        <dbReference type="PROSITE" id="PS50004"/>
    </source>
</evidence>
<evidence type="ECO:0000256" key="4">
    <source>
        <dbReference type="ARBA" id="ARBA00022723"/>
    </source>
</evidence>
<dbReference type="GO" id="GO:0070382">
    <property type="term" value="C:exocytic vesicle"/>
    <property type="evidence" value="ECO:0007669"/>
    <property type="project" value="TreeGrafter"/>
</dbReference>
<comment type="caution">
    <text evidence="13">The sequence shown here is derived from an EMBL/GenBank/DDBJ whole genome shotgun (WGS) entry which is preliminary data.</text>
</comment>
<dbReference type="SMART" id="SM00239">
    <property type="entry name" value="C2"/>
    <property type="match status" value="2"/>
</dbReference>
<feature type="domain" description="C2" evidence="12">
    <location>
        <begin position="249"/>
        <end position="370"/>
    </location>
</feature>
<evidence type="ECO:0000256" key="9">
    <source>
        <dbReference type="ARBA" id="ARBA00023329"/>
    </source>
</evidence>
<accession>A0AAD7SCI1</accession>
<organism evidence="13 14">
    <name type="scientific">Aldrovandia affinis</name>
    <dbReference type="NCBI Taxonomy" id="143900"/>
    <lineage>
        <taxon>Eukaryota</taxon>
        <taxon>Metazoa</taxon>
        <taxon>Chordata</taxon>
        <taxon>Craniata</taxon>
        <taxon>Vertebrata</taxon>
        <taxon>Euteleostomi</taxon>
        <taxon>Actinopterygii</taxon>
        <taxon>Neopterygii</taxon>
        <taxon>Teleostei</taxon>
        <taxon>Notacanthiformes</taxon>
        <taxon>Halosauridae</taxon>
        <taxon>Aldrovandia</taxon>
    </lineage>
</organism>
<dbReference type="GO" id="GO:0030276">
    <property type="term" value="F:clathrin binding"/>
    <property type="evidence" value="ECO:0007669"/>
    <property type="project" value="TreeGrafter"/>
</dbReference>
<keyword evidence="3 11" id="KW-0812">Transmembrane</keyword>
<dbReference type="PANTHER" id="PTHR10024">
    <property type="entry name" value="SYNAPTOTAGMIN"/>
    <property type="match status" value="1"/>
</dbReference>
<keyword evidence="6" id="KW-0106">Calcium</keyword>
<dbReference type="InterPro" id="IPR000008">
    <property type="entry name" value="C2_dom"/>
</dbReference>
<evidence type="ECO:0000256" key="3">
    <source>
        <dbReference type="ARBA" id="ARBA00022692"/>
    </source>
</evidence>
<dbReference type="PROSITE" id="PS50004">
    <property type="entry name" value="C2"/>
    <property type="match status" value="2"/>
</dbReference>
<keyword evidence="9" id="KW-0968">Cytoplasmic vesicle</keyword>
<protein>
    <recommendedName>
        <fullName evidence="12">C2 domain-containing protein</fullName>
    </recommendedName>
</protein>
<dbReference type="Proteomes" id="UP001221898">
    <property type="component" value="Unassembled WGS sequence"/>
</dbReference>
<dbReference type="FunFam" id="2.60.40.150:FF:000011">
    <property type="entry name" value="Synaptotagmin 6"/>
    <property type="match status" value="1"/>
</dbReference>